<organism evidence="7 8">
    <name type="scientific">Basidiobolus meristosporus CBS 931.73</name>
    <dbReference type="NCBI Taxonomy" id="1314790"/>
    <lineage>
        <taxon>Eukaryota</taxon>
        <taxon>Fungi</taxon>
        <taxon>Fungi incertae sedis</taxon>
        <taxon>Zoopagomycota</taxon>
        <taxon>Entomophthoromycotina</taxon>
        <taxon>Basidiobolomycetes</taxon>
        <taxon>Basidiobolales</taxon>
        <taxon>Basidiobolaceae</taxon>
        <taxon>Basidiobolus</taxon>
    </lineage>
</organism>
<evidence type="ECO:0000256" key="1">
    <source>
        <dbReference type="ARBA" id="ARBA00010165"/>
    </source>
</evidence>
<dbReference type="GO" id="GO:0016301">
    <property type="term" value="F:kinase activity"/>
    <property type="evidence" value="ECO:0007669"/>
    <property type="project" value="UniProtKB-KW"/>
</dbReference>
<evidence type="ECO:0000256" key="2">
    <source>
        <dbReference type="ARBA" id="ARBA00022679"/>
    </source>
</evidence>
<protein>
    <recommendedName>
        <fullName evidence="6">Aminoglycoside phosphotransferase domain-containing protein</fullName>
    </recommendedName>
</protein>
<keyword evidence="2" id="KW-0808">Transferase</keyword>
<evidence type="ECO:0000313" key="7">
    <source>
        <dbReference type="EMBL" id="ORX89063.1"/>
    </source>
</evidence>
<proteinExistence type="inferred from homology"/>
<evidence type="ECO:0000256" key="3">
    <source>
        <dbReference type="ARBA" id="ARBA00022741"/>
    </source>
</evidence>
<keyword evidence="4" id="KW-0418">Kinase</keyword>
<dbReference type="InterPro" id="IPR002575">
    <property type="entry name" value="Aminoglycoside_PTrfase"/>
</dbReference>
<dbReference type="Proteomes" id="UP000193498">
    <property type="component" value="Unassembled WGS sequence"/>
</dbReference>
<keyword evidence="5" id="KW-0067">ATP-binding</keyword>
<reference evidence="7 8" key="1">
    <citation type="submission" date="2016-07" db="EMBL/GenBank/DDBJ databases">
        <title>Pervasive Adenine N6-methylation of Active Genes in Fungi.</title>
        <authorList>
            <consortium name="DOE Joint Genome Institute"/>
            <person name="Mondo S.J."/>
            <person name="Dannebaum R.O."/>
            <person name="Kuo R.C."/>
            <person name="Labutti K."/>
            <person name="Haridas S."/>
            <person name="Kuo A."/>
            <person name="Salamov A."/>
            <person name="Ahrendt S.R."/>
            <person name="Lipzen A."/>
            <person name="Sullivan W."/>
            <person name="Andreopoulos W.B."/>
            <person name="Clum A."/>
            <person name="Lindquist E."/>
            <person name="Daum C."/>
            <person name="Ramamoorthy G.K."/>
            <person name="Gryganskyi A."/>
            <person name="Culley D."/>
            <person name="Magnuson J.K."/>
            <person name="James T.Y."/>
            <person name="O'Malley M.A."/>
            <person name="Stajich J.E."/>
            <person name="Spatafora J.W."/>
            <person name="Visel A."/>
            <person name="Grigoriev I.V."/>
        </authorList>
    </citation>
    <scope>NUCLEOTIDE SEQUENCE [LARGE SCALE GENOMIC DNA]</scope>
    <source>
        <strain evidence="7 8">CBS 931.73</strain>
    </source>
</reference>
<dbReference type="PANTHER" id="PTHR34273:SF2">
    <property type="entry name" value="METHYLTHIORIBOSE KINASE"/>
    <property type="match status" value="1"/>
</dbReference>
<comment type="similarity">
    <text evidence="1">Belongs to the methylthioribose kinase family.</text>
</comment>
<dbReference type="InParanoid" id="A0A1Y1XTM8"/>
<sequence>MSHANDLIDPVSYLNSTLASLGSFSHAQKLTGGLINYVWRVQLTMAESGASKSVIIKQSLPYLSSNPEIKFSQERTEFEARALSFFSGRDVPAALSLPVYLDDSVRQQFSTICVPEILHYDQEKYVIVMQDMGDHPNIQKWLNGLSDDPSRAGHIGKLLGLYMAQIHLFGYRHWEQLSPTFDNLPSREVLADVVYGGVEGILENAEIPDSAAIGQLAREFGQSVIDRNTPNAKALTFGDFWSGSVYIDECISGTKSNPYLSLIDWEFFGYSSPGIEISHFAVHIFLIGHTSKDQLVKDAVRALLQEFFMAYVASTKDTLDMEELYESCCTHFGLELIIEGASGNWCDAGEGKKLSAEARAILDIGLQHLRKGNPQELIMTKLIKP</sequence>
<dbReference type="SUPFAM" id="SSF56112">
    <property type="entry name" value="Protein kinase-like (PK-like)"/>
    <property type="match status" value="1"/>
</dbReference>
<evidence type="ECO:0000313" key="8">
    <source>
        <dbReference type="Proteomes" id="UP000193498"/>
    </source>
</evidence>
<dbReference type="Pfam" id="PF01636">
    <property type="entry name" value="APH"/>
    <property type="match status" value="1"/>
</dbReference>
<dbReference type="InterPro" id="IPR011009">
    <property type="entry name" value="Kinase-like_dom_sf"/>
</dbReference>
<evidence type="ECO:0000259" key="6">
    <source>
        <dbReference type="Pfam" id="PF01636"/>
    </source>
</evidence>
<accession>A0A1Y1XTM8</accession>
<dbReference type="Gene3D" id="3.30.200.20">
    <property type="entry name" value="Phosphorylase Kinase, domain 1"/>
    <property type="match status" value="1"/>
</dbReference>
<keyword evidence="3" id="KW-0547">Nucleotide-binding</keyword>
<keyword evidence="8" id="KW-1185">Reference proteome</keyword>
<dbReference type="GO" id="GO:0005524">
    <property type="term" value="F:ATP binding"/>
    <property type="evidence" value="ECO:0007669"/>
    <property type="project" value="UniProtKB-KW"/>
</dbReference>
<gene>
    <name evidence="7" type="ORF">K493DRAFT_306087</name>
</gene>
<dbReference type="AlphaFoldDB" id="A0A1Y1XTM8"/>
<comment type="caution">
    <text evidence="7">The sequence shown here is derived from an EMBL/GenBank/DDBJ whole genome shotgun (WGS) entry which is preliminary data.</text>
</comment>
<dbReference type="EMBL" id="MCFE01000479">
    <property type="protein sequence ID" value="ORX89063.1"/>
    <property type="molecule type" value="Genomic_DNA"/>
</dbReference>
<dbReference type="OrthoDB" id="266334at2759"/>
<feature type="domain" description="Aminoglycoside phosphotransferase" evidence="6">
    <location>
        <begin position="30"/>
        <end position="302"/>
    </location>
</feature>
<evidence type="ECO:0000256" key="4">
    <source>
        <dbReference type="ARBA" id="ARBA00022777"/>
    </source>
</evidence>
<dbReference type="STRING" id="1314790.A0A1Y1XTM8"/>
<evidence type="ECO:0000256" key="5">
    <source>
        <dbReference type="ARBA" id="ARBA00022840"/>
    </source>
</evidence>
<dbReference type="PANTHER" id="PTHR34273">
    <property type="entry name" value="METHYLTHIORIBOSE KINASE"/>
    <property type="match status" value="1"/>
</dbReference>
<name>A0A1Y1XTM8_9FUNG</name>